<dbReference type="InterPro" id="IPR043146">
    <property type="entry name" value="Penicillin_amidase_N_B-knob"/>
</dbReference>
<keyword evidence="5" id="KW-0479">Metal-binding</keyword>
<dbReference type="PANTHER" id="PTHR34218:SF4">
    <property type="entry name" value="ACYL-HOMOSERINE LACTONE ACYLASE QUIP"/>
    <property type="match status" value="1"/>
</dbReference>
<evidence type="ECO:0000256" key="2">
    <source>
        <dbReference type="ARBA" id="ARBA00022801"/>
    </source>
</evidence>
<dbReference type="Gene3D" id="1.10.439.10">
    <property type="entry name" value="Penicillin Amidohydrolase, domain 1"/>
    <property type="match status" value="1"/>
</dbReference>
<organism evidence="7 8">
    <name type="scientific">Nonomuraea muscovyensis</name>
    <dbReference type="NCBI Taxonomy" id="1124761"/>
    <lineage>
        <taxon>Bacteria</taxon>
        <taxon>Bacillati</taxon>
        <taxon>Actinomycetota</taxon>
        <taxon>Actinomycetes</taxon>
        <taxon>Streptosporangiales</taxon>
        <taxon>Streptosporangiaceae</taxon>
        <taxon>Nonomuraea</taxon>
    </lineage>
</organism>
<protein>
    <submittedName>
        <fullName evidence="7">Penicillin amidase</fullName>
        <ecNumber evidence="7">3.5.1.11</ecNumber>
    </submittedName>
</protein>
<feature type="region of interest" description="Disordered" evidence="6">
    <location>
        <begin position="200"/>
        <end position="220"/>
    </location>
</feature>
<dbReference type="Proteomes" id="UP000583800">
    <property type="component" value="Unassembled WGS sequence"/>
</dbReference>
<evidence type="ECO:0000313" key="7">
    <source>
        <dbReference type="EMBL" id="MBB6351441.1"/>
    </source>
</evidence>
<evidence type="ECO:0000256" key="4">
    <source>
        <dbReference type="PIRSR" id="PIRSR001227-1"/>
    </source>
</evidence>
<proteinExistence type="inferred from homology"/>
<feature type="active site" description="Nucleophile" evidence="4">
    <location>
        <position position="213"/>
    </location>
</feature>
<feature type="binding site" evidence="5">
    <location>
        <position position="288"/>
    </location>
    <ligand>
        <name>Ca(2+)</name>
        <dbReference type="ChEBI" id="CHEBI:29108"/>
    </ligand>
</feature>
<keyword evidence="5" id="KW-0106">Calcium</keyword>
<accession>A0A7X0F361</accession>
<dbReference type="InterPro" id="IPR023343">
    <property type="entry name" value="Penicillin_amidase_dom1"/>
</dbReference>
<feature type="binding site" evidence="5">
    <location>
        <position position="285"/>
    </location>
    <ligand>
        <name>Ca(2+)</name>
        <dbReference type="ChEBI" id="CHEBI:29108"/>
    </ligand>
</feature>
<comment type="similarity">
    <text evidence="1">Belongs to the peptidase S45 family.</text>
</comment>
<keyword evidence="3" id="KW-0865">Zymogen</keyword>
<comment type="caution">
    <text evidence="7">The sequence shown here is derived from an EMBL/GenBank/DDBJ whole genome shotgun (WGS) entry which is preliminary data.</text>
</comment>
<evidence type="ECO:0000256" key="6">
    <source>
        <dbReference type="SAM" id="MobiDB-lite"/>
    </source>
</evidence>
<dbReference type="Gene3D" id="1.10.1400.10">
    <property type="match status" value="1"/>
</dbReference>
<dbReference type="GO" id="GO:0008953">
    <property type="term" value="F:penicillin amidase activity"/>
    <property type="evidence" value="ECO:0007669"/>
    <property type="project" value="UniProtKB-EC"/>
</dbReference>
<dbReference type="RefSeq" id="WP_312892149.1">
    <property type="nucleotide sequence ID" value="NZ_JACHJB010000004.1"/>
</dbReference>
<evidence type="ECO:0000256" key="1">
    <source>
        <dbReference type="ARBA" id="ARBA00006586"/>
    </source>
</evidence>
<name>A0A7X0F361_9ACTN</name>
<dbReference type="InterPro" id="IPR043147">
    <property type="entry name" value="Penicillin_amidase_A-knob"/>
</dbReference>
<dbReference type="SUPFAM" id="SSF56235">
    <property type="entry name" value="N-terminal nucleophile aminohydrolases (Ntn hydrolases)"/>
    <property type="match status" value="1"/>
</dbReference>
<dbReference type="CDD" id="cd03747">
    <property type="entry name" value="Ntn_PGA_like"/>
    <property type="match status" value="1"/>
</dbReference>
<dbReference type="InterPro" id="IPR029055">
    <property type="entry name" value="Ntn_hydrolases_N"/>
</dbReference>
<dbReference type="InterPro" id="IPR014395">
    <property type="entry name" value="Pen/GL7ACA/AHL_acylase"/>
</dbReference>
<evidence type="ECO:0000313" key="8">
    <source>
        <dbReference type="Proteomes" id="UP000583800"/>
    </source>
</evidence>
<dbReference type="GO" id="GO:0017000">
    <property type="term" value="P:antibiotic biosynthetic process"/>
    <property type="evidence" value="ECO:0007669"/>
    <property type="project" value="InterPro"/>
</dbReference>
<sequence length="719" mass="78600">MEIIVDRWGVPHIYAQNEPDLFLAQGFNAARDRLFQLDLWRRRGLGMLSEVFGPAYVERDRAARLLLYRGDMEREWASYGPAARQAATSFTAGLNAYVAWLERHPEALPPEFARLGYAPSRWRPEDVVRVRSHGLAMNVTSEVLRAQVVCKAGIQADRLLWRLEPAHRTRVPLGLDPCAIPADVLRVYQLGTQGVRLEGSTLVSEPRPPGEGSNAWAVSPRRTATGRPVLAADPHRSLTAPSLRYVAHLSAPGLDVIGAGEPMQPGVSLGHNGTAAFGLTIFGMDQEDLYVYRTKGDSYLYKGAWEPFRKVTERVPVPGGGQDVELAFTRHGPVIATDEARGLAYALRTAWLEPGTAPYFGSLRYLKARNFGEFAEVMRSWGGPPENQVYADANGHVGWVPGGLAPRRTGYDGLLPVPGDGRYEWAGFRDGQDLPRLLDPPEGFVASANEYNLPPGQRVGYEWDQPYRRQRIAEVLAADRRATVAGSARLQNDVLSTPARSLVALIRDLTPSEPAAARALGVLRDFDGVCAVDSGPAALFEVWLSRHLGPGFLRAMGLPPEATRFDMRILLDELRRGGHEDLLTRTLAAAYDDVAARLGADPAAWRWGDLQRTVFASPTGADVGPFARGGSSYTVNASVYHPGDFRQLLGASFRMVLDVGAWDKSIAINAPGQSGDERSPHYRDLAASWQRGEYFPLLYGKAAVEAAAAQRIALSPASG</sequence>
<keyword evidence="8" id="KW-1185">Reference proteome</keyword>
<keyword evidence="2 7" id="KW-0378">Hydrolase</keyword>
<evidence type="ECO:0000256" key="3">
    <source>
        <dbReference type="ARBA" id="ARBA00023145"/>
    </source>
</evidence>
<reference evidence="7 8" key="1">
    <citation type="submission" date="2020-08" db="EMBL/GenBank/DDBJ databases">
        <title>Sequencing the genomes of 1000 actinobacteria strains.</title>
        <authorList>
            <person name="Klenk H.-P."/>
        </authorList>
    </citation>
    <scope>NUCLEOTIDE SEQUENCE [LARGE SCALE GENOMIC DNA]</scope>
    <source>
        <strain evidence="7 8">DSM 45913</strain>
    </source>
</reference>
<dbReference type="Gene3D" id="3.60.20.10">
    <property type="entry name" value="Glutamine Phosphoribosylpyrophosphate, subunit 1, domain 1"/>
    <property type="match status" value="1"/>
</dbReference>
<dbReference type="GO" id="GO:0046872">
    <property type="term" value="F:metal ion binding"/>
    <property type="evidence" value="ECO:0007669"/>
    <property type="project" value="UniProtKB-KW"/>
</dbReference>
<dbReference type="Pfam" id="PF01804">
    <property type="entry name" value="Penicil_amidase"/>
    <property type="match status" value="1"/>
</dbReference>
<dbReference type="PIRSF" id="PIRSF001227">
    <property type="entry name" value="Pen_acylase"/>
    <property type="match status" value="1"/>
</dbReference>
<dbReference type="Gene3D" id="2.30.120.10">
    <property type="match status" value="1"/>
</dbReference>
<dbReference type="AlphaFoldDB" id="A0A7X0F361"/>
<gene>
    <name evidence="7" type="ORF">FHU36_008024</name>
</gene>
<feature type="binding site" evidence="5">
    <location>
        <position position="142"/>
    </location>
    <ligand>
        <name>Ca(2+)</name>
        <dbReference type="ChEBI" id="CHEBI:29108"/>
    </ligand>
</feature>
<evidence type="ECO:0000256" key="5">
    <source>
        <dbReference type="PIRSR" id="PIRSR001227-2"/>
    </source>
</evidence>
<dbReference type="InterPro" id="IPR002692">
    <property type="entry name" value="S45"/>
</dbReference>
<comment type="cofactor">
    <cofactor evidence="5">
        <name>Ca(2+)</name>
        <dbReference type="ChEBI" id="CHEBI:29108"/>
    </cofactor>
    <text evidence="5">Binds 1 Ca(2+) ion per dimer.</text>
</comment>
<dbReference type="PANTHER" id="PTHR34218">
    <property type="entry name" value="PEPTIDASE S45 PENICILLIN AMIDASE"/>
    <property type="match status" value="1"/>
</dbReference>
<dbReference type="EMBL" id="JACHJB010000004">
    <property type="protein sequence ID" value="MBB6351441.1"/>
    <property type="molecule type" value="Genomic_DNA"/>
</dbReference>
<dbReference type="EC" id="3.5.1.11" evidence="7"/>